<dbReference type="Proteomes" id="UP000027997">
    <property type="component" value="Unassembled WGS sequence"/>
</dbReference>
<organism evidence="1 2">
    <name type="scientific">Endozoicomonas elysicola</name>
    <dbReference type="NCBI Taxonomy" id="305900"/>
    <lineage>
        <taxon>Bacteria</taxon>
        <taxon>Pseudomonadati</taxon>
        <taxon>Pseudomonadota</taxon>
        <taxon>Gammaproteobacteria</taxon>
        <taxon>Oceanospirillales</taxon>
        <taxon>Endozoicomonadaceae</taxon>
        <taxon>Endozoicomonas</taxon>
    </lineage>
</organism>
<evidence type="ECO:0008006" key="3">
    <source>
        <dbReference type="Google" id="ProtNLM"/>
    </source>
</evidence>
<dbReference type="Gene3D" id="3.20.20.190">
    <property type="entry name" value="Phosphatidylinositol (PI) phosphodiesterase"/>
    <property type="match status" value="1"/>
</dbReference>
<dbReference type="InterPro" id="IPR017946">
    <property type="entry name" value="PLC-like_Pdiesterase_TIM-brl"/>
</dbReference>
<evidence type="ECO:0000313" key="1">
    <source>
        <dbReference type="EMBL" id="KEI70685.1"/>
    </source>
</evidence>
<dbReference type="InterPro" id="IPR051057">
    <property type="entry name" value="PI-PLC_domain"/>
</dbReference>
<dbReference type="CDD" id="cd08587">
    <property type="entry name" value="PI-PLCXDc_like"/>
    <property type="match status" value="1"/>
</dbReference>
<comment type="caution">
    <text evidence="1">The sequence shown here is derived from an EMBL/GenBank/DDBJ whole genome shotgun (WGS) entry which is preliminary data.</text>
</comment>
<name>A0A081K959_9GAMM</name>
<reference evidence="1 2" key="1">
    <citation type="submission" date="2014-06" db="EMBL/GenBank/DDBJ databases">
        <title>Whole Genome Sequences of Three Symbiotic Endozoicomonas Bacteria.</title>
        <authorList>
            <person name="Neave M.J."/>
            <person name="Apprill A."/>
            <person name="Voolstra C.R."/>
        </authorList>
    </citation>
    <scope>NUCLEOTIDE SEQUENCE [LARGE SCALE GENOMIC DNA]</scope>
    <source>
        <strain evidence="1 2">DSM 22380</strain>
    </source>
</reference>
<dbReference type="SUPFAM" id="SSF51695">
    <property type="entry name" value="PLC-like phosphodiesterases"/>
    <property type="match status" value="1"/>
</dbReference>
<accession>A0A081K959</accession>
<dbReference type="STRING" id="305900.GV64_07985"/>
<evidence type="ECO:0000313" key="2">
    <source>
        <dbReference type="Proteomes" id="UP000027997"/>
    </source>
</evidence>
<keyword evidence="2" id="KW-1185">Reference proteome</keyword>
<dbReference type="GO" id="GO:0008081">
    <property type="term" value="F:phosphoric diester hydrolase activity"/>
    <property type="evidence" value="ECO:0007669"/>
    <property type="project" value="InterPro"/>
</dbReference>
<dbReference type="PANTHER" id="PTHR13593">
    <property type="match status" value="1"/>
</dbReference>
<gene>
    <name evidence="1" type="ORF">GV64_07985</name>
</gene>
<protein>
    <recommendedName>
        <fullName evidence="3">Phosphatidylinositol diacylglycerol-lyase</fullName>
    </recommendedName>
</protein>
<dbReference type="AlphaFoldDB" id="A0A081K959"/>
<dbReference type="eggNOG" id="ENOG5032ZUZ">
    <property type="taxonomic scope" value="Bacteria"/>
</dbReference>
<sequence>MGTTLSTYGLQADQYCLDNQLSSAYSAVASNVGIGITIERNEKTVFPVNGKPMNLKRGQKWCRNIKPEEQLIIHESRFFKKWSFRKAFPASLLKGIRVEFGKSGRISELYGINLVQDFDANDQFPQPNQWMTELYKNSDTPLNQICIPGTHDSGSYDITTFSEEDPYMWESLKKLFDYYAESYLFTPFKELVRWWAVTQGLNTYQQLSAGIRYLDIRPRKINGQLVTVHGLAGASIADIVIDIRRFLNENPREIIMFHIHQPFGMTQDDIDELFQVLFENFGSSIAPASILPSTSIQQFQNSGYQVIVVSTLHSPVFSGWSTTETLTSLWHNKNRPYPLLESIVSNLEHRNNNQLHITQMTMTESPSDLKQGAIPGQPSSLRAFARTLRYPSGFLRYAANAARTNSNRVNIVTVDFPEDDYIYSACMRENIMNISHQSF</sequence>
<dbReference type="EMBL" id="JOJP01000001">
    <property type="protein sequence ID" value="KEI70685.1"/>
    <property type="molecule type" value="Genomic_DNA"/>
</dbReference>
<proteinExistence type="predicted"/>
<dbReference type="GO" id="GO:0006629">
    <property type="term" value="P:lipid metabolic process"/>
    <property type="evidence" value="ECO:0007669"/>
    <property type="project" value="InterPro"/>
</dbReference>
<dbReference type="PANTHER" id="PTHR13593:SF113">
    <property type="entry name" value="SI:DKEY-266F7.9"/>
    <property type="match status" value="1"/>
</dbReference>